<dbReference type="InterPro" id="IPR007197">
    <property type="entry name" value="rSAM"/>
</dbReference>
<evidence type="ECO:0000256" key="4">
    <source>
        <dbReference type="ARBA" id="ARBA00023004"/>
    </source>
</evidence>
<dbReference type="AlphaFoldDB" id="A0A679J326"/>
<keyword evidence="7" id="KW-0560">Oxidoreductase</keyword>
<dbReference type="SUPFAM" id="SSF102114">
    <property type="entry name" value="Radical SAM enzymes"/>
    <property type="match status" value="1"/>
</dbReference>
<dbReference type="NCBIfam" id="TIGR04261">
    <property type="entry name" value="rSAM_GlyRichRpt"/>
    <property type="match status" value="1"/>
</dbReference>
<evidence type="ECO:0000256" key="2">
    <source>
        <dbReference type="ARBA" id="ARBA00022691"/>
    </source>
</evidence>
<dbReference type="CDD" id="cd01335">
    <property type="entry name" value="Radical_SAM"/>
    <property type="match status" value="1"/>
</dbReference>
<evidence type="ECO:0000256" key="3">
    <source>
        <dbReference type="ARBA" id="ARBA00022723"/>
    </source>
</evidence>
<reference evidence="7" key="1">
    <citation type="submission" date="2019-12" db="EMBL/GenBank/DDBJ databases">
        <authorList>
            <person name="Cremers G."/>
        </authorList>
    </citation>
    <scope>NUCLEOTIDE SEQUENCE</scope>
    <source>
        <strain evidence="7">Mbul1</strain>
    </source>
</reference>
<dbReference type="PROSITE" id="PS51918">
    <property type="entry name" value="RADICAL_SAM"/>
    <property type="match status" value="1"/>
</dbReference>
<keyword evidence="4" id="KW-0408">Iron</keyword>
<evidence type="ECO:0000313" key="7">
    <source>
        <dbReference type="EMBL" id="CAA2105399.1"/>
    </source>
</evidence>
<dbReference type="SFLD" id="SFLDG01067">
    <property type="entry name" value="SPASM/twitch_domain_containing"/>
    <property type="match status" value="1"/>
</dbReference>
<dbReference type="GO" id="GO:0046872">
    <property type="term" value="F:metal ion binding"/>
    <property type="evidence" value="ECO:0007669"/>
    <property type="project" value="UniProtKB-KW"/>
</dbReference>
<dbReference type="PANTHER" id="PTHR43273:SF8">
    <property type="entry name" value="RADICAL SAM DOMAIN PROTEIN"/>
    <property type="match status" value="1"/>
</dbReference>
<keyword evidence="3" id="KW-0479">Metal-binding</keyword>
<sequence length="397" mass="43729">MDVARRTRLLILQPTPFCNIDCGYCYLPARNDRRRMAFETVEAAVRFVFEAELAAPDFTVVWHGGEPMVLPIDWFRKAFRAASRGAPGGVVLTHAIQTNGTLIDDDWCSFFRDAPVRVGVSLDGPAWLHDARRRTRAGGGTHARVMRGIERLRRHGVSFHIICVVGEPALDAADVLMDFFEAEDIRSLAFNIEEIEGVNRASTLARAGVEERFRRFFVRVLERAAGAPAPLIVREQQDLLASLAHPAFGQLSYNTTTEPFGFLTVSAEGDLYTFSPELAGLRDPHYGDFALGRVGEAGAAEILRGERFRRLWADITEGVAICRRSCAYFDLCLGGSPANKLAEHGHLARGETLFCRLAHQGVADAVLGDLERRLQQNSDPAALSALVRDVKASASHG</sequence>
<dbReference type="SFLD" id="SFLDG01386">
    <property type="entry name" value="main_SPASM_domain-containing"/>
    <property type="match status" value="1"/>
</dbReference>
<dbReference type="Gene3D" id="3.20.20.70">
    <property type="entry name" value="Aldolase class I"/>
    <property type="match status" value="1"/>
</dbReference>
<evidence type="ECO:0000259" key="6">
    <source>
        <dbReference type="PROSITE" id="PS51918"/>
    </source>
</evidence>
<evidence type="ECO:0000256" key="5">
    <source>
        <dbReference type="ARBA" id="ARBA00023014"/>
    </source>
</evidence>
<proteinExistence type="predicted"/>
<dbReference type="EMBL" id="LR743504">
    <property type="protein sequence ID" value="CAA2105399.1"/>
    <property type="molecule type" value="Genomic_DNA"/>
</dbReference>
<accession>A0A679J326</accession>
<organism evidence="7">
    <name type="scientific">Methylobacterium bullatum</name>
    <dbReference type="NCBI Taxonomy" id="570505"/>
    <lineage>
        <taxon>Bacteria</taxon>
        <taxon>Pseudomonadati</taxon>
        <taxon>Pseudomonadota</taxon>
        <taxon>Alphaproteobacteria</taxon>
        <taxon>Hyphomicrobiales</taxon>
        <taxon>Methylobacteriaceae</taxon>
        <taxon>Methylobacterium</taxon>
    </lineage>
</organism>
<dbReference type="GO" id="GO:0051536">
    <property type="term" value="F:iron-sulfur cluster binding"/>
    <property type="evidence" value="ECO:0007669"/>
    <property type="project" value="UniProtKB-KW"/>
</dbReference>
<feature type="domain" description="Radical SAM core" evidence="6">
    <location>
        <begin position="2"/>
        <end position="222"/>
    </location>
</feature>
<keyword evidence="2" id="KW-0949">S-adenosyl-L-methionine</keyword>
<dbReference type="GO" id="GO:0016491">
    <property type="term" value="F:oxidoreductase activity"/>
    <property type="evidence" value="ECO:0007669"/>
    <property type="project" value="UniProtKB-KW"/>
</dbReference>
<comment type="cofactor">
    <cofactor evidence="1">
        <name>[4Fe-4S] cluster</name>
        <dbReference type="ChEBI" id="CHEBI:49883"/>
    </cofactor>
</comment>
<gene>
    <name evidence="7" type="primary">chuR</name>
    <name evidence="7" type="ORF">MBUL_03173</name>
</gene>
<dbReference type="Pfam" id="PF04055">
    <property type="entry name" value="Radical_SAM"/>
    <property type="match status" value="1"/>
</dbReference>
<dbReference type="EC" id="1.1.99.-" evidence="7"/>
<dbReference type="InterPro" id="IPR023867">
    <property type="entry name" value="Sulphatase_maturase_rSAM"/>
</dbReference>
<dbReference type="SFLD" id="SFLDG01072">
    <property type="entry name" value="dehydrogenase_like"/>
    <property type="match status" value="1"/>
</dbReference>
<protein>
    <submittedName>
        <fullName evidence="7">Anaerobic sulfatase-maturating enzyme</fullName>
        <ecNumber evidence="7">1.1.99.-</ecNumber>
    </submittedName>
</protein>
<name>A0A679J326_9HYPH</name>
<dbReference type="SFLD" id="SFLDS00029">
    <property type="entry name" value="Radical_SAM"/>
    <property type="match status" value="1"/>
</dbReference>
<dbReference type="InterPro" id="IPR026357">
    <property type="entry name" value="rSAM_SPASM_GrrM_OscB"/>
</dbReference>
<keyword evidence="5" id="KW-0411">Iron-sulfur</keyword>
<dbReference type="PANTHER" id="PTHR43273">
    <property type="entry name" value="ANAEROBIC SULFATASE-MATURATING ENZYME HOMOLOG ASLB-RELATED"/>
    <property type="match status" value="1"/>
</dbReference>
<dbReference type="InterPro" id="IPR058240">
    <property type="entry name" value="rSAM_sf"/>
</dbReference>
<dbReference type="InterPro" id="IPR013785">
    <property type="entry name" value="Aldolase_TIM"/>
</dbReference>
<evidence type="ECO:0000256" key="1">
    <source>
        <dbReference type="ARBA" id="ARBA00001966"/>
    </source>
</evidence>